<name>A0ABV0K1N2_9CYAN</name>
<dbReference type="NCBIfam" id="NF037995">
    <property type="entry name" value="TRAP_S1"/>
    <property type="match status" value="1"/>
</dbReference>
<dbReference type="EMBL" id="JAMPKX010000002">
    <property type="protein sequence ID" value="MEP0946693.1"/>
    <property type="molecule type" value="Genomic_DNA"/>
</dbReference>
<dbReference type="CDD" id="cd13682">
    <property type="entry name" value="PBP2_TRAP_alpha-ketoacid"/>
    <property type="match status" value="1"/>
</dbReference>
<proteinExistence type="predicted"/>
<dbReference type="PANTHER" id="PTHR33376:SF5">
    <property type="entry name" value="EXTRACYTOPLASMIC SOLUTE RECEPTOR PROTEIN"/>
    <property type="match status" value="1"/>
</dbReference>
<evidence type="ECO:0000313" key="4">
    <source>
        <dbReference type="Proteomes" id="UP001482513"/>
    </source>
</evidence>
<dbReference type="InterPro" id="IPR018389">
    <property type="entry name" value="DctP_fam"/>
</dbReference>
<protein>
    <submittedName>
        <fullName evidence="3">TRAP transporter substrate-binding protein</fullName>
    </submittedName>
</protein>
<dbReference type="PIRSF" id="PIRSF039026">
    <property type="entry name" value="SiaP"/>
    <property type="match status" value="1"/>
</dbReference>
<dbReference type="Gene3D" id="3.40.190.170">
    <property type="entry name" value="Bacterial extracellular solute-binding protein, family 7"/>
    <property type="match status" value="1"/>
</dbReference>
<evidence type="ECO:0000313" key="3">
    <source>
        <dbReference type="EMBL" id="MEP0946693.1"/>
    </source>
</evidence>
<sequence length="380" mass="41696">MKRRQLVKTTTWGVAAATTASMAACTGASSPVAEGTAEDLPQIDWQMATSWPAALDTILGGAQTFADRVSTMSGGRFTISPRSAGEIAPPLEVLNVVSQGAVPCGHTASYYYVGRSPVMGFGASLPFGLTPQQQNAWLYEGGGLDKLQEFYARQFNVIQFPAGNTGAQMGGWFRREIASVSDLAGLKMRIPGLGGQVMSRLGVTVQTLPGGEIFQALQTGAIDAAEWVGPYDDEKLGLNKVAQYYYYPGWWEPGSTLEVQINLDQWNQLPEVYQQIVRAAAFEANMEMLSRYETRNNEALQRLVDDGVQLREYSAEIMTAAQEATFDLYDEFAANDADFKAIYDDWRGFRDRIYAWSQLNQGAFERFVYSNLKAGGEPPA</sequence>
<reference evidence="3 4" key="1">
    <citation type="submission" date="2022-04" db="EMBL/GenBank/DDBJ databases">
        <title>Positive selection, recombination, and allopatry shape intraspecific diversity of widespread and dominant cyanobacteria.</title>
        <authorList>
            <person name="Wei J."/>
            <person name="Shu W."/>
            <person name="Hu C."/>
        </authorList>
    </citation>
    <scope>NUCLEOTIDE SEQUENCE [LARGE SCALE GENOMIC DNA]</scope>
    <source>
        <strain evidence="3 4">DQ-A4</strain>
    </source>
</reference>
<comment type="caution">
    <text evidence="3">The sequence shown here is derived from an EMBL/GenBank/DDBJ whole genome shotgun (WGS) entry which is preliminary data.</text>
</comment>
<dbReference type="InterPro" id="IPR026289">
    <property type="entry name" value="SBP_TakP-like"/>
</dbReference>
<evidence type="ECO:0000256" key="2">
    <source>
        <dbReference type="SAM" id="SignalP"/>
    </source>
</evidence>
<keyword evidence="4" id="KW-1185">Reference proteome</keyword>
<gene>
    <name evidence="3" type="ORF">NC992_07405</name>
</gene>
<keyword evidence="1 2" id="KW-0732">Signal</keyword>
<dbReference type="InterPro" id="IPR041722">
    <property type="entry name" value="TakP/all3028"/>
</dbReference>
<dbReference type="PROSITE" id="PS51257">
    <property type="entry name" value="PROKAR_LIPOPROTEIN"/>
    <property type="match status" value="1"/>
</dbReference>
<accession>A0ABV0K1N2</accession>
<feature type="signal peptide" evidence="2">
    <location>
        <begin position="1"/>
        <end position="23"/>
    </location>
</feature>
<dbReference type="Gene3D" id="3.40.190.10">
    <property type="entry name" value="Periplasmic binding protein-like II"/>
    <property type="match status" value="1"/>
</dbReference>
<feature type="chain" id="PRO_5046435414" evidence="2">
    <location>
        <begin position="24"/>
        <end position="380"/>
    </location>
</feature>
<dbReference type="InterPro" id="IPR038404">
    <property type="entry name" value="TRAP_DctP_sf"/>
</dbReference>
<organism evidence="3 4">
    <name type="scientific">Leptolyngbya subtilissima DQ-A4</name>
    <dbReference type="NCBI Taxonomy" id="2933933"/>
    <lineage>
        <taxon>Bacteria</taxon>
        <taxon>Bacillati</taxon>
        <taxon>Cyanobacteriota</taxon>
        <taxon>Cyanophyceae</taxon>
        <taxon>Leptolyngbyales</taxon>
        <taxon>Leptolyngbyaceae</taxon>
        <taxon>Leptolyngbya group</taxon>
        <taxon>Leptolyngbya</taxon>
    </lineage>
</organism>
<dbReference type="PANTHER" id="PTHR33376">
    <property type="match status" value="1"/>
</dbReference>
<dbReference type="Proteomes" id="UP001482513">
    <property type="component" value="Unassembled WGS sequence"/>
</dbReference>
<evidence type="ECO:0000256" key="1">
    <source>
        <dbReference type="ARBA" id="ARBA00022729"/>
    </source>
</evidence>
<dbReference type="RefSeq" id="WP_190696581.1">
    <property type="nucleotide sequence ID" value="NZ_JAMPKX010000002.1"/>
</dbReference>
<dbReference type="Pfam" id="PF03480">
    <property type="entry name" value="DctP"/>
    <property type="match status" value="1"/>
</dbReference>